<organism evidence="3 4">
    <name type="scientific">Prorocentrum cordatum</name>
    <dbReference type="NCBI Taxonomy" id="2364126"/>
    <lineage>
        <taxon>Eukaryota</taxon>
        <taxon>Sar</taxon>
        <taxon>Alveolata</taxon>
        <taxon>Dinophyceae</taxon>
        <taxon>Prorocentrales</taxon>
        <taxon>Prorocentraceae</taxon>
        <taxon>Prorocentrum</taxon>
    </lineage>
</organism>
<evidence type="ECO:0000256" key="1">
    <source>
        <dbReference type="SAM" id="MobiDB-lite"/>
    </source>
</evidence>
<evidence type="ECO:0000256" key="2">
    <source>
        <dbReference type="SAM" id="Phobius"/>
    </source>
</evidence>
<feature type="transmembrane region" description="Helical" evidence="2">
    <location>
        <begin position="15"/>
        <end position="37"/>
    </location>
</feature>
<dbReference type="Proteomes" id="UP001189429">
    <property type="component" value="Unassembled WGS sequence"/>
</dbReference>
<gene>
    <name evidence="3" type="ORF">PCOR1329_LOCUS40100</name>
</gene>
<name>A0ABN9TM29_9DINO</name>
<evidence type="ECO:0000313" key="3">
    <source>
        <dbReference type="EMBL" id="CAK0846644.1"/>
    </source>
</evidence>
<evidence type="ECO:0008006" key="5">
    <source>
        <dbReference type="Google" id="ProtNLM"/>
    </source>
</evidence>
<proteinExistence type="predicted"/>
<evidence type="ECO:0000313" key="4">
    <source>
        <dbReference type="Proteomes" id="UP001189429"/>
    </source>
</evidence>
<feature type="region of interest" description="Disordered" evidence="1">
    <location>
        <begin position="425"/>
        <end position="446"/>
    </location>
</feature>
<keyword evidence="2" id="KW-0812">Transmembrane</keyword>
<sequence>MFSSPLLEPAQQEHYATIIVRMCIFFSVCFCVVDAWFSWRSVVAWLYAWKASFKSMFSPPGHSTSSKRDNLRGEFIKIRMARVQSVIETALIPLSNTISPLLICMHACCGGSSNWELVSRVVFLCGRHCATLCWKYSNDLHGLSPFVAGLIFKVFMLGIAVRSYLTDTPGFLVYSGFRAAVRVLFAMLAPDCRTSIRWNLILSAVLCRSVWERREQLGIDGQDATTAFVQHVILELVLCALVCSAAAVQEFCERDILKASRESRSYRAVQRLLGVFCDAHLHICPRCNILAHSPHLVNLLGADDGARDMKSTLHGQSFFQYVVESDQQRFQDFISATAGLQSEDSAAENLDSGECALRPAASIHVSLRKKEGNAHTTPVELFLICLDGARDAPELLVGIREACEALPREACTDAPDAEGFQQLAGASPAREPDLGTGEGDAGRGSRAMAAEVPPAGERHEPCCAAPALALARGQPRLCPVRSPVALPQPPIDHVGPRARGQRVIGAGANAEAGRQNEEDDRDCICKFGLGERRFVMEAIELGLIVQPTKSSRTTTTKTAATLAGVSSGGISHTVYLSTQSARFYNPIYEATVAVCYMYCSFLWDPSGSSSGGLSRHGELCRPPEWQIGNSWADFFAKVEARSRAVSDAHVEAFAVELRRVKKECEVFAWATAPLASAREEVWNPG</sequence>
<dbReference type="EMBL" id="CAUYUJ010014837">
    <property type="protein sequence ID" value="CAK0846644.1"/>
    <property type="molecule type" value="Genomic_DNA"/>
</dbReference>
<feature type="transmembrane region" description="Helical" evidence="2">
    <location>
        <begin position="145"/>
        <end position="165"/>
    </location>
</feature>
<comment type="caution">
    <text evidence="3">The sequence shown here is derived from an EMBL/GenBank/DDBJ whole genome shotgun (WGS) entry which is preliminary data.</text>
</comment>
<reference evidence="3" key="1">
    <citation type="submission" date="2023-10" db="EMBL/GenBank/DDBJ databases">
        <authorList>
            <person name="Chen Y."/>
            <person name="Shah S."/>
            <person name="Dougan E. K."/>
            <person name="Thang M."/>
            <person name="Chan C."/>
        </authorList>
    </citation>
    <scope>NUCLEOTIDE SEQUENCE [LARGE SCALE GENOMIC DNA]</scope>
</reference>
<keyword evidence="2" id="KW-0472">Membrane</keyword>
<keyword evidence="4" id="KW-1185">Reference proteome</keyword>
<protein>
    <recommendedName>
        <fullName evidence="5">Transmembrane protein</fullName>
    </recommendedName>
</protein>
<keyword evidence="2" id="KW-1133">Transmembrane helix</keyword>
<accession>A0ABN9TM29</accession>